<proteinExistence type="predicted"/>
<sequence length="232" mass="26084">MSEVIRTHFFDHEEDRLLEARNIHFWRALAGHIQADRSIPSDATVLDIGCHRGGLLELLHERFRSARLLGIEPLVSARRVAERRLARFTAHTQLFGAEGWSSIPDAGVDLIVGHEVLQYVSDLSLLMANIRRAIRPGGFVYLALGCHTENPLWANWKYELKALGHGVHDHSPLEIMAAGARAGLAPSVRPLRDTGWVYHDPSVLGSFSYPSVGALLEHQFRHKLLFRFECCT</sequence>
<dbReference type="GO" id="GO:0008168">
    <property type="term" value="F:methyltransferase activity"/>
    <property type="evidence" value="ECO:0007669"/>
    <property type="project" value="UniProtKB-KW"/>
</dbReference>
<dbReference type="RefSeq" id="WP_019331390.1">
    <property type="nucleotide sequence ID" value="NZ_BQUM01000107.1"/>
</dbReference>
<accession>A0A0Q0F5Q5</accession>
<organism evidence="1 2">
    <name type="scientific">Pseudomonas syringae pv. theae</name>
    <dbReference type="NCBI Taxonomy" id="103985"/>
    <lineage>
        <taxon>Bacteria</taxon>
        <taxon>Pseudomonadati</taxon>
        <taxon>Pseudomonadota</taxon>
        <taxon>Gammaproteobacteria</taxon>
        <taxon>Pseudomonadales</taxon>
        <taxon>Pseudomonadaceae</taxon>
        <taxon>Pseudomonas</taxon>
        <taxon>Pseudomonas syringae</taxon>
    </lineage>
</organism>
<evidence type="ECO:0000313" key="1">
    <source>
        <dbReference type="EMBL" id="RMT76060.1"/>
    </source>
</evidence>
<dbReference type="SUPFAM" id="SSF53335">
    <property type="entry name" value="S-adenosyl-L-methionine-dependent methyltransferases"/>
    <property type="match status" value="1"/>
</dbReference>
<dbReference type="CDD" id="cd02440">
    <property type="entry name" value="AdoMet_MTases"/>
    <property type="match status" value="1"/>
</dbReference>
<protein>
    <submittedName>
        <fullName evidence="1">Methyltransferase domain-containing protein</fullName>
    </submittedName>
</protein>
<dbReference type="InterPro" id="IPR029063">
    <property type="entry name" value="SAM-dependent_MTases_sf"/>
</dbReference>
<dbReference type="Proteomes" id="UP000282636">
    <property type="component" value="Unassembled WGS sequence"/>
</dbReference>
<dbReference type="AlphaFoldDB" id="A0A0Q0F5Q5"/>
<name>A0A0Q0F5Q5_PSESX</name>
<dbReference type="GO" id="GO:0032259">
    <property type="term" value="P:methylation"/>
    <property type="evidence" value="ECO:0007669"/>
    <property type="project" value="UniProtKB-KW"/>
</dbReference>
<dbReference type="Pfam" id="PF13489">
    <property type="entry name" value="Methyltransf_23"/>
    <property type="match status" value="1"/>
</dbReference>
<gene>
    <name evidence="1" type="ORF">ALP44_00008</name>
</gene>
<keyword evidence="1" id="KW-0808">Transferase</keyword>
<evidence type="ECO:0000313" key="2">
    <source>
        <dbReference type="Proteomes" id="UP000282636"/>
    </source>
</evidence>
<dbReference type="PANTHER" id="PTHR43861">
    <property type="entry name" value="TRANS-ACONITATE 2-METHYLTRANSFERASE-RELATED"/>
    <property type="match status" value="1"/>
</dbReference>
<keyword evidence="1" id="KW-0489">Methyltransferase</keyword>
<dbReference type="EMBL" id="RBTL01000003">
    <property type="protein sequence ID" value="RMT76060.1"/>
    <property type="molecule type" value="Genomic_DNA"/>
</dbReference>
<reference evidence="1 2" key="1">
    <citation type="submission" date="2018-08" db="EMBL/GenBank/DDBJ databases">
        <title>Recombination of ecologically and evolutionarily significant loci maintains genetic cohesion in the Pseudomonas syringae species complex.</title>
        <authorList>
            <person name="Dillon M."/>
            <person name="Thakur S."/>
            <person name="Almeida R.N.D."/>
            <person name="Weir B.S."/>
            <person name="Guttman D.S."/>
        </authorList>
    </citation>
    <scope>NUCLEOTIDE SEQUENCE [LARGE SCALE GENOMIC DNA]</scope>
    <source>
        <strain evidence="1 2">ICMP 3934</strain>
    </source>
</reference>
<comment type="caution">
    <text evidence="1">The sequence shown here is derived from an EMBL/GenBank/DDBJ whole genome shotgun (WGS) entry which is preliminary data.</text>
</comment>
<dbReference type="Gene3D" id="3.40.50.150">
    <property type="entry name" value="Vaccinia Virus protein VP39"/>
    <property type="match status" value="1"/>
</dbReference>